<sequence length="401" mass="44686">MANYTSTPYHSSINHASAYDGIPGAVLLDGILQSFLLGFVIGQASKYFSAFKDDRWQKRTFVGVVVSLSLLQTIIEEYKLWQISVNKSSWAHSHFVWTGVAINGCISWLCETFYIRRCWKMTDHNSWVLYPLGTLSVTVFIANLIQAVSLPLVVNKTDPESGNYLGSGPLMSLLQFVFSYWIFGSLGMSPSKFQQSFTLMRSFTVLDFIVASILITTLWRAKTGLEDSDRVVWSVITLTCESASLPCISMIAAVSLYHSTKESNLVLFFVLLSGKLYSYGLLRTLNSRDGFRLRLNSHNLGRATLSNWQWDQGRGDDHPHLETAVASISEPPKSLDTTSATPHVYEAVRNSRRSDEISPHDVASIGPLSSILFSNTSTHSFQGRSPTTTRSRNTNPSYSEG</sequence>
<dbReference type="Proteomes" id="UP001163835">
    <property type="component" value="Unassembled WGS sequence"/>
</dbReference>
<accession>A0ACC1TTE7</accession>
<name>A0ACC1TTE7_9AGAR</name>
<gene>
    <name evidence="1" type="ORF">F5876DRAFT_79115</name>
</gene>
<dbReference type="EMBL" id="MU795252">
    <property type="protein sequence ID" value="KAJ3808044.1"/>
    <property type="molecule type" value="Genomic_DNA"/>
</dbReference>
<proteinExistence type="predicted"/>
<organism evidence="1 2">
    <name type="scientific">Lentinula aff. lateritia</name>
    <dbReference type="NCBI Taxonomy" id="2804960"/>
    <lineage>
        <taxon>Eukaryota</taxon>
        <taxon>Fungi</taxon>
        <taxon>Dikarya</taxon>
        <taxon>Basidiomycota</taxon>
        <taxon>Agaricomycotina</taxon>
        <taxon>Agaricomycetes</taxon>
        <taxon>Agaricomycetidae</taxon>
        <taxon>Agaricales</taxon>
        <taxon>Marasmiineae</taxon>
        <taxon>Omphalotaceae</taxon>
        <taxon>Lentinula</taxon>
    </lineage>
</organism>
<comment type="caution">
    <text evidence="1">The sequence shown here is derived from an EMBL/GenBank/DDBJ whole genome shotgun (WGS) entry which is preliminary data.</text>
</comment>
<evidence type="ECO:0000313" key="2">
    <source>
        <dbReference type="Proteomes" id="UP001163835"/>
    </source>
</evidence>
<evidence type="ECO:0000313" key="1">
    <source>
        <dbReference type="EMBL" id="KAJ3808044.1"/>
    </source>
</evidence>
<keyword evidence="2" id="KW-1185">Reference proteome</keyword>
<protein>
    <submittedName>
        <fullName evidence="1">Uncharacterized protein</fullName>
    </submittedName>
</protein>
<reference evidence="1" key="1">
    <citation type="submission" date="2022-09" db="EMBL/GenBank/DDBJ databases">
        <title>A Global Phylogenomic Analysis of the Shiitake Genus Lentinula.</title>
        <authorList>
            <consortium name="DOE Joint Genome Institute"/>
            <person name="Sierra-Patev S."/>
            <person name="Min B."/>
            <person name="Naranjo-Ortiz M."/>
            <person name="Looney B."/>
            <person name="Konkel Z."/>
            <person name="Slot J.C."/>
            <person name="Sakamoto Y."/>
            <person name="Steenwyk J.L."/>
            <person name="Rokas A."/>
            <person name="Carro J."/>
            <person name="Camarero S."/>
            <person name="Ferreira P."/>
            <person name="Molpeceres G."/>
            <person name="Ruiz-Duenas F.J."/>
            <person name="Serrano A."/>
            <person name="Henrissat B."/>
            <person name="Drula E."/>
            <person name="Hughes K.W."/>
            <person name="Mata J.L."/>
            <person name="Ishikawa N.K."/>
            <person name="Vargas-Isla R."/>
            <person name="Ushijima S."/>
            <person name="Smith C.A."/>
            <person name="Ahrendt S."/>
            <person name="Andreopoulos W."/>
            <person name="He G."/>
            <person name="Labutti K."/>
            <person name="Lipzen A."/>
            <person name="Ng V."/>
            <person name="Riley R."/>
            <person name="Sandor L."/>
            <person name="Barry K."/>
            <person name="Martinez A.T."/>
            <person name="Xiao Y."/>
            <person name="Gibbons J.G."/>
            <person name="Terashima K."/>
            <person name="Grigoriev I.V."/>
            <person name="Hibbett D.S."/>
        </authorList>
    </citation>
    <scope>NUCLEOTIDE SEQUENCE</scope>
    <source>
        <strain evidence="1">TMI1499</strain>
    </source>
</reference>